<name>A0A9P0GDD6_9CUCU</name>
<proteinExistence type="predicted"/>
<accession>A0A9P0GDD6</accession>
<gene>
    <name evidence="2" type="ORF">PSYICH_LOCUS11957</name>
</gene>
<reference evidence="2" key="1">
    <citation type="submission" date="2022-01" db="EMBL/GenBank/DDBJ databases">
        <authorList>
            <person name="King R."/>
        </authorList>
    </citation>
    <scope>NUCLEOTIDE SEQUENCE</scope>
</reference>
<dbReference type="Proteomes" id="UP001153636">
    <property type="component" value="Chromosome 6"/>
</dbReference>
<evidence type="ECO:0000256" key="1">
    <source>
        <dbReference type="SAM" id="MobiDB-lite"/>
    </source>
</evidence>
<organism evidence="2 3">
    <name type="scientific">Psylliodes chrysocephalus</name>
    <dbReference type="NCBI Taxonomy" id="3402493"/>
    <lineage>
        <taxon>Eukaryota</taxon>
        <taxon>Metazoa</taxon>
        <taxon>Ecdysozoa</taxon>
        <taxon>Arthropoda</taxon>
        <taxon>Hexapoda</taxon>
        <taxon>Insecta</taxon>
        <taxon>Pterygota</taxon>
        <taxon>Neoptera</taxon>
        <taxon>Endopterygota</taxon>
        <taxon>Coleoptera</taxon>
        <taxon>Polyphaga</taxon>
        <taxon>Cucujiformia</taxon>
        <taxon>Chrysomeloidea</taxon>
        <taxon>Chrysomelidae</taxon>
        <taxon>Galerucinae</taxon>
        <taxon>Alticini</taxon>
        <taxon>Psylliodes</taxon>
    </lineage>
</organism>
<feature type="region of interest" description="Disordered" evidence="1">
    <location>
        <begin position="82"/>
        <end position="107"/>
    </location>
</feature>
<evidence type="ECO:0000313" key="3">
    <source>
        <dbReference type="Proteomes" id="UP001153636"/>
    </source>
</evidence>
<sequence>MDAKMNENSDLSEFDDSDADPDYQNSSSSSEKQENLENQKRKSNLPDLQEPNQLYHSPIPLPKEKCADLKVLMKFCEEEGSKEHYSQLLSANRPVLEPESDDDQSDF</sequence>
<dbReference type="AlphaFoldDB" id="A0A9P0GDD6"/>
<feature type="region of interest" description="Disordered" evidence="1">
    <location>
        <begin position="1"/>
        <end position="63"/>
    </location>
</feature>
<dbReference type="EMBL" id="OV651818">
    <property type="protein sequence ID" value="CAH1111604.1"/>
    <property type="molecule type" value="Genomic_DNA"/>
</dbReference>
<feature type="compositionally biased region" description="Acidic residues" evidence="1">
    <location>
        <begin position="10"/>
        <end position="21"/>
    </location>
</feature>
<keyword evidence="3" id="KW-1185">Reference proteome</keyword>
<feature type="compositionally biased region" description="Acidic residues" evidence="1">
    <location>
        <begin position="98"/>
        <end position="107"/>
    </location>
</feature>
<feature type="compositionally biased region" description="Basic and acidic residues" evidence="1">
    <location>
        <begin position="31"/>
        <end position="40"/>
    </location>
</feature>
<protein>
    <submittedName>
        <fullName evidence="2">Uncharacterized protein</fullName>
    </submittedName>
</protein>
<evidence type="ECO:0000313" key="2">
    <source>
        <dbReference type="EMBL" id="CAH1111604.1"/>
    </source>
</evidence>